<keyword evidence="1" id="KW-0175">Coiled coil</keyword>
<name>A0A1F4XH23_9BACT</name>
<organism evidence="3 4">
    <name type="scientific">Candidatus Adlerbacteria bacterium RIFCSPLOWO2_01_FULL_51_16</name>
    <dbReference type="NCBI Taxonomy" id="1797243"/>
    <lineage>
        <taxon>Bacteria</taxon>
        <taxon>Candidatus Adleribacteriota</taxon>
    </lineage>
</organism>
<dbReference type="InterPro" id="IPR013656">
    <property type="entry name" value="PAS_4"/>
</dbReference>
<sequence>MDNETKAALELEQYRQMTDTSPVCIKIFDASGKLLFINKWGREEHFLKDTDDISNWSWVATIKDQYKKPVLAAFKRGLAGESSHIEMEHTPEGSKQQWCEGFISPIKDDDGKITRLLFYSTDISAKKSVEKKSESEEKSLDTISGLIVGRELKMVELKEKIKKLESELSKIKSV</sequence>
<accession>A0A1F4XH23</accession>
<dbReference type="InterPro" id="IPR035965">
    <property type="entry name" value="PAS-like_dom_sf"/>
</dbReference>
<evidence type="ECO:0000256" key="1">
    <source>
        <dbReference type="SAM" id="Coils"/>
    </source>
</evidence>
<reference evidence="3 4" key="1">
    <citation type="journal article" date="2016" name="Nat. Commun.">
        <title>Thousands of microbial genomes shed light on interconnected biogeochemical processes in an aquifer system.</title>
        <authorList>
            <person name="Anantharaman K."/>
            <person name="Brown C.T."/>
            <person name="Hug L.A."/>
            <person name="Sharon I."/>
            <person name="Castelle C.J."/>
            <person name="Probst A.J."/>
            <person name="Thomas B.C."/>
            <person name="Singh A."/>
            <person name="Wilkins M.J."/>
            <person name="Karaoz U."/>
            <person name="Brodie E.L."/>
            <person name="Williams K.H."/>
            <person name="Hubbard S.S."/>
            <person name="Banfield J.F."/>
        </authorList>
    </citation>
    <scope>NUCLEOTIDE SEQUENCE [LARGE SCALE GENOMIC DNA]</scope>
</reference>
<feature type="coiled-coil region" evidence="1">
    <location>
        <begin position="147"/>
        <end position="174"/>
    </location>
</feature>
<dbReference type="SUPFAM" id="SSF55785">
    <property type="entry name" value="PYP-like sensor domain (PAS domain)"/>
    <property type="match status" value="1"/>
</dbReference>
<evidence type="ECO:0000313" key="3">
    <source>
        <dbReference type="EMBL" id="OGC80876.1"/>
    </source>
</evidence>
<dbReference type="CDD" id="cd00130">
    <property type="entry name" value="PAS"/>
    <property type="match status" value="1"/>
</dbReference>
<dbReference type="InterPro" id="IPR000014">
    <property type="entry name" value="PAS"/>
</dbReference>
<dbReference type="PROSITE" id="PS50113">
    <property type="entry name" value="PAC"/>
    <property type="match status" value="1"/>
</dbReference>
<protein>
    <recommendedName>
        <fullName evidence="2">PAC domain-containing protein</fullName>
    </recommendedName>
</protein>
<proteinExistence type="predicted"/>
<dbReference type="NCBIfam" id="TIGR00229">
    <property type="entry name" value="sensory_box"/>
    <property type="match status" value="1"/>
</dbReference>
<dbReference type="Gene3D" id="3.30.450.20">
    <property type="entry name" value="PAS domain"/>
    <property type="match status" value="1"/>
</dbReference>
<dbReference type="Proteomes" id="UP000176185">
    <property type="component" value="Unassembled WGS sequence"/>
</dbReference>
<dbReference type="InterPro" id="IPR000700">
    <property type="entry name" value="PAS-assoc_C"/>
</dbReference>
<dbReference type="AlphaFoldDB" id="A0A1F4XH23"/>
<feature type="domain" description="PAC" evidence="2">
    <location>
        <begin position="83"/>
        <end position="135"/>
    </location>
</feature>
<dbReference type="EMBL" id="MEWX01000013">
    <property type="protein sequence ID" value="OGC80876.1"/>
    <property type="molecule type" value="Genomic_DNA"/>
</dbReference>
<gene>
    <name evidence="3" type="ORF">A2943_01925</name>
</gene>
<evidence type="ECO:0000259" key="2">
    <source>
        <dbReference type="PROSITE" id="PS50113"/>
    </source>
</evidence>
<dbReference type="STRING" id="1797243.A2943_01925"/>
<comment type="caution">
    <text evidence="3">The sequence shown here is derived from an EMBL/GenBank/DDBJ whole genome shotgun (WGS) entry which is preliminary data.</text>
</comment>
<evidence type="ECO:0000313" key="4">
    <source>
        <dbReference type="Proteomes" id="UP000176185"/>
    </source>
</evidence>
<dbReference type="Pfam" id="PF08448">
    <property type="entry name" value="PAS_4"/>
    <property type="match status" value="1"/>
</dbReference>